<dbReference type="EMBL" id="JARJLG010000105">
    <property type="protein sequence ID" value="KAJ7744968.1"/>
    <property type="molecule type" value="Genomic_DNA"/>
</dbReference>
<comment type="caution">
    <text evidence="1">The sequence shown here is derived from an EMBL/GenBank/DDBJ whole genome shotgun (WGS) entry which is preliminary data.</text>
</comment>
<name>A0AAD7N4A7_9AGAR</name>
<keyword evidence="2" id="KW-1185">Reference proteome</keyword>
<dbReference type="Proteomes" id="UP001215280">
    <property type="component" value="Unassembled WGS sequence"/>
</dbReference>
<sequence length="717" mass="80679">MDLDGLFEREVPNAPSLERRVHGFLHARVHAGRGKAGHGERMKVGSLWTLRNSIFSLLKDFGGLSEDERADWSCKFKAWTEAFIIKYDLKNDKPETVLFGVQEVRMLIKEALDNPASWEGALQYCFAVLLSLYTGVRLGTLFLTRGHSSFLRNKHVVFRWELREGGWCWTVIIMFTVFKGYQDGMLHVSYTIRCPEDARNLFGYLEAYGLALGFRQEDFVTESLETALKDGGEIELKWKDPEALFFHAMKSRSEVDVEAMNDRQFLEKHHLIARRCGLDGDKEAYSTTLYSFRKVYATRMLQAKGADWARGSMGHQYNTGVLFESYDDGNWRLDFFAVAFEGEGSEGDKSNLMHAADGPAAYMERTPPVVPLTMEGMVGKDPMIAVRMKEIANLELLLGEGGDMEGWEELMHASTINIVDMGVEIAKIPVPTDDCSPPPVCVRELTCDDELEPPAKGNLANGAEEMIRCPATNRRKKYLCRLCEEEGVGEYSGKDWKFPVKLDCHMNSKYHSAEKRAKRYLEALNAQLESKRWRCPWCNVMNDREGSADEAEARQPPTKTFRGAGLLIAHILAEHERALTPHISALLFECRLGGTEVDPVTALKCPECAAALPGSTRAEKVWSRLDHLQNHRHMVHQVCEDEEDEVDDDLEPRGFAVALGDIGGMIRGTMDDGAGDPWENTMGVWGDVEMCDVWGTEVGSGCLRESDPWGEMSVNRG</sequence>
<protein>
    <submittedName>
        <fullName evidence="1">Uncharacterized protein</fullName>
    </submittedName>
</protein>
<dbReference type="AlphaFoldDB" id="A0AAD7N4A7"/>
<accession>A0AAD7N4A7</accession>
<proteinExistence type="predicted"/>
<gene>
    <name evidence="1" type="ORF">DFH07DRAFT_963505</name>
</gene>
<reference evidence="1" key="1">
    <citation type="submission" date="2023-03" db="EMBL/GenBank/DDBJ databases">
        <title>Massive genome expansion in bonnet fungi (Mycena s.s.) driven by repeated elements and novel gene families across ecological guilds.</title>
        <authorList>
            <consortium name="Lawrence Berkeley National Laboratory"/>
            <person name="Harder C.B."/>
            <person name="Miyauchi S."/>
            <person name="Viragh M."/>
            <person name="Kuo A."/>
            <person name="Thoen E."/>
            <person name="Andreopoulos B."/>
            <person name="Lu D."/>
            <person name="Skrede I."/>
            <person name="Drula E."/>
            <person name="Henrissat B."/>
            <person name="Morin E."/>
            <person name="Kohler A."/>
            <person name="Barry K."/>
            <person name="LaButti K."/>
            <person name="Morin E."/>
            <person name="Salamov A."/>
            <person name="Lipzen A."/>
            <person name="Mereny Z."/>
            <person name="Hegedus B."/>
            <person name="Baldrian P."/>
            <person name="Stursova M."/>
            <person name="Weitz H."/>
            <person name="Taylor A."/>
            <person name="Grigoriev I.V."/>
            <person name="Nagy L.G."/>
            <person name="Martin F."/>
            <person name="Kauserud H."/>
        </authorList>
    </citation>
    <scope>NUCLEOTIDE SEQUENCE</scope>
    <source>
        <strain evidence="1">CBHHK188m</strain>
    </source>
</reference>
<organism evidence="1 2">
    <name type="scientific">Mycena maculata</name>
    <dbReference type="NCBI Taxonomy" id="230809"/>
    <lineage>
        <taxon>Eukaryota</taxon>
        <taxon>Fungi</taxon>
        <taxon>Dikarya</taxon>
        <taxon>Basidiomycota</taxon>
        <taxon>Agaricomycotina</taxon>
        <taxon>Agaricomycetes</taxon>
        <taxon>Agaricomycetidae</taxon>
        <taxon>Agaricales</taxon>
        <taxon>Marasmiineae</taxon>
        <taxon>Mycenaceae</taxon>
        <taxon>Mycena</taxon>
    </lineage>
</organism>
<evidence type="ECO:0000313" key="2">
    <source>
        <dbReference type="Proteomes" id="UP001215280"/>
    </source>
</evidence>
<evidence type="ECO:0000313" key="1">
    <source>
        <dbReference type="EMBL" id="KAJ7744968.1"/>
    </source>
</evidence>